<dbReference type="SUPFAM" id="SSF52540">
    <property type="entry name" value="P-loop containing nucleoside triphosphate hydrolases"/>
    <property type="match status" value="1"/>
</dbReference>
<name>A0A937A664_9BACT</name>
<dbReference type="Proteomes" id="UP000642920">
    <property type="component" value="Unassembled WGS sequence"/>
</dbReference>
<keyword evidence="2" id="KW-1185">Reference proteome</keyword>
<evidence type="ECO:0000313" key="2">
    <source>
        <dbReference type="Proteomes" id="UP000642920"/>
    </source>
</evidence>
<gene>
    <name evidence="1" type="ORF">JKP34_03590</name>
</gene>
<accession>A0A937A664</accession>
<organism evidence="1 2">
    <name type="scientific">Marivirga atlantica</name>
    <dbReference type="NCBI Taxonomy" id="1548457"/>
    <lineage>
        <taxon>Bacteria</taxon>
        <taxon>Pseudomonadati</taxon>
        <taxon>Bacteroidota</taxon>
        <taxon>Cytophagia</taxon>
        <taxon>Cytophagales</taxon>
        <taxon>Marivirgaceae</taxon>
        <taxon>Marivirga</taxon>
    </lineage>
</organism>
<dbReference type="Gene3D" id="3.40.50.300">
    <property type="entry name" value="P-loop containing nucleotide triphosphate hydrolases"/>
    <property type="match status" value="1"/>
</dbReference>
<evidence type="ECO:0008006" key="3">
    <source>
        <dbReference type="Google" id="ProtNLM"/>
    </source>
</evidence>
<sequence>MRLTKIRNSAACFIAPYLKSFDPKKALIVSSDPRGGSTWLAETLFQIGGLSMIWEPLHIGKVKELNDLGFGYPQIIPEHVSNERLYYFFESLFSGKLINMHLLQYSGIRSHYISNQLLFKFCRAGALLNWLINNFEFENKPIHLVRHPCAVIASQIKHGAWSDVDSQYVIPDLYSNSYIPYQHIINRIKTVEENLAFKWCINNHDLINNDKIELVYFEDLFVNTEEVLKKLLKQWQTDINSEIIKRSQSLSFTTKKTETDKIASQLDKWKYELSTDQIDNIMSILHQFNIKIYSADNVMPSNI</sequence>
<proteinExistence type="predicted"/>
<reference evidence="1" key="1">
    <citation type="submission" date="2021-01" db="EMBL/GenBank/DDBJ databases">
        <title>Marivirga sp. nov., isolated from intertidal surface sediments.</title>
        <authorList>
            <person name="Zhang M."/>
        </authorList>
    </citation>
    <scope>NUCLEOTIDE SEQUENCE</scope>
    <source>
        <strain evidence="1">SM1354</strain>
    </source>
</reference>
<evidence type="ECO:0000313" key="1">
    <source>
        <dbReference type="EMBL" id="MBL0764320.1"/>
    </source>
</evidence>
<dbReference type="InterPro" id="IPR027417">
    <property type="entry name" value="P-loop_NTPase"/>
</dbReference>
<comment type="caution">
    <text evidence="1">The sequence shown here is derived from an EMBL/GenBank/DDBJ whole genome shotgun (WGS) entry which is preliminary data.</text>
</comment>
<dbReference type="RefSeq" id="WP_201917792.1">
    <property type="nucleotide sequence ID" value="NZ_JAERQG010000001.1"/>
</dbReference>
<dbReference type="EMBL" id="JAERQG010000001">
    <property type="protein sequence ID" value="MBL0764320.1"/>
    <property type="molecule type" value="Genomic_DNA"/>
</dbReference>
<dbReference type="AlphaFoldDB" id="A0A937A664"/>
<protein>
    <recommendedName>
        <fullName evidence="3">Sulfotransferase domain-containing protein</fullName>
    </recommendedName>
</protein>